<dbReference type="EMBL" id="QHCT01000005">
    <property type="protein sequence ID" value="RHX87266.1"/>
    <property type="molecule type" value="Genomic_DNA"/>
</dbReference>
<reference evidence="2" key="1">
    <citation type="submission" date="2018-05" db="EMBL/GenBank/DDBJ databases">
        <title>Leptospira yasudae sp. nov. and Leptospira stimsonii sp. nov., two pathogenic species of the genus Leptospira isolated from environmental sources.</title>
        <authorList>
            <person name="Casanovas-Massana A."/>
            <person name="Hamond C."/>
            <person name="Santos L.A."/>
            <person name="Hacker K.P."/>
            <person name="Balassiano I."/>
            <person name="Medeiros M.A."/>
            <person name="Reis M.G."/>
            <person name="Ko A.I."/>
            <person name="Wunder E.A."/>
        </authorList>
    </citation>
    <scope>NUCLEOTIDE SEQUENCE [LARGE SCALE GENOMIC DNA]</scope>
    <source>
        <strain evidence="2">Yale</strain>
    </source>
</reference>
<accession>A0A396Z0J7</accession>
<protein>
    <submittedName>
        <fullName evidence="1">Uncharacterized protein</fullName>
    </submittedName>
</protein>
<dbReference type="Proteomes" id="UP000265798">
    <property type="component" value="Unassembled WGS sequence"/>
</dbReference>
<proteinExistence type="predicted"/>
<evidence type="ECO:0000313" key="2">
    <source>
        <dbReference type="Proteomes" id="UP000265798"/>
    </source>
</evidence>
<evidence type="ECO:0000313" key="1">
    <source>
        <dbReference type="EMBL" id="RHX87266.1"/>
    </source>
</evidence>
<organism evidence="1 2">
    <name type="scientific">Leptospira stimsonii</name>
    <dbReference type="NCBI Taxonomy" id="2202203"/>
    <lineage>
        <taxon>Bacteria</taxon>
        <taxon>Pseudomonadati</taxon>
        <taxon>Spirochaetota</taxon>
        <taxon>Spirochaetia</taxon>
        <taxon>Leptospirales</taxon>
        <taxon>Leptospiraceae</taxon>
        <taxon>Leptospira</taxon>
    </lineage>
</organism>
<dbReference type="AlphaFoldDB" id="A0A396Z0J7"/>
<comment type="caution">
    <text evidence="1">The sequence shown here is derived from an EMBL/GenBank/DDBJ whole genome shotgun (WGS) entry which is preliminary data.</text>
</comment>
<sequence length="61" mass="7225">MNIPFIESIDNKSNCGLKILNCENLRLGIITARPFLYSIPINQNFFEFVYLIRNTIEFRKK</sequence>
<name>A0A396Z0J7_9LEPT</name>
<gene>
    <name evidence="1" type="ORF">DLM75_17325</name>
</gene>